<name>U1N368_9EURY</name>
<dbReference type="STRING" id="1238424.J07HQW1_00991"/>
<evidence type="ECO:0000313" key="9">
    <source>
        <dbReference type="Proteomes" id="UP000030649"/>
    </source>
</evidence>
<evidence type="ECO:0000256" key="1">
    <source>
        <dbReference type="ARBA" id="ARBA00008761"/>
    </source>
</evidence>
<dbReference type="GO" id="GO:0032196">
    <property type="term" value="P:transposition"/>
    <property type="evidence" value="ECO:0007669"/>
    <property type="project" value="UniProtKB-KW"/>
</dbReference>
<protein>
    <submittedName>
        <fullName evidence="8">Transposase, IS605 OrfB family, central region</fullName>
    </submittedName>
</protein>
<dbReference type="InterPro" id="IPR001959">
    <property type="entry name" value="Transposase"/>
</dbReference>
<dbReference type="AlphaFoldDB" id="U1N368"/>
<evidence type="ECO:0000256" key="3">
    <source>
        <dbReference type="ARBA" id="ARBA00023125"/>
    </source>
</evidence>
<evidence type="ECO:0000259" key="6">
    <source>
        <dbReference type="Pfam" id="PF01385"/>
    </source>
</evidence>
<dbReference type="Pfam" id="PF01385">
    <property type="entry name" value="OrfB_IS605"/>
    <property type="match status" value="1"/>
</dbReference>
<evidence type="ECO:0000256" key="5">
    <source>
        <dbReference type="SAM" id="MobiDB-lite"/>
    </source>
</evidence>
<gene>
    <name evidence="8" type="ORF">J07HQW1_00991</name>
</gene>
<feature type="domain" description="Probable transposase IS891/IS1136/IS1341" evidence="6">
    <location>
        <begin position="100"/>
        <end position="159"/>
    </location>
</feature>
<feature type="domain" description="Cas12f1-like TNB" evidence="7">
    <location>
        <begin position="183"/>
        <end position="249"/>
    </location>
</feature>
<evidence type="ECO:0000259" key="7">
    <source>
        <dbReference type="Pfam" id="PF07282"/>
    </source>
</evidence>
<evidence type="ECO:0000256" key="2">
    <source>
        <dbReference type="ARBA" id="ARBA00022578"/>
    </source>
</evidence>
<comment type="similarity">
    <text evidence="1">In the C-terminal section; belongs to the transposase 35 family.</text>
</comment>
<organism evidence="8 9">
    <name type="scientific">Haloquadratum walsbyi J07HQW1</name>
    <dbReference type="NCBI Taxonomy" id="1238424"/>
    <lineage>
        <taxon>Archaea</taxon>
        <taxon>Methanobacteriati</taxon>
        <taxon>Methanobacteriota</taxon>
        <taxon>Stenosarchaea group</taxon>
        <taxon>Halobacteria</taxon>
        <taxon>Halobacteriales</taxon>
        <taxon>Haloferacaceae</taxon>
        <taxon>Haloquadratum</taxon>
    </lineage>
</organism>
<dbReference type="HOGENOM" id="CLU_032903_16_6_2"/>
<keyword evidence="2" id="KW-0815">Transposition</keyword>
<proteinExistence type="inferred from homology"/>
<dbReference type="InterPro" id="IPR010095">
    <property type="entry name" value="Cas12f1-like_TNB"/>
</dbReference>
<evidence type="ECO:0000256" key="4">
    <source>
        <dbReference type="ARBA" id="ARBA00023172"/>
    </source>
</evidence>
<dbReference type="GO" id="GO:0003677">
    <property type="term" value="F:DNA binding"/>
    <property type="evidence" value="ECO:0007669"/>
    <property type="project" value="UniProtKB-KW"/>
</dbReference>
<dbReference type="EMBL" id="KE356560">
    <property type="protein sequence ID" value="ERG90960.1"/>
    <property type="molecule type" value="Genomic_DNA"/>
</dbReference>
<dbReference type="GO" id="GO:0006310">
    <property type="term" value="P:DNA recombination"/>
    <property type="evidence" value="ECO:0007669"/>
    <property type="project" value="UniProtKB-KW"/>
</dbReference>
<evidence type="ECO:0000313" key="8">
    <source>
        <dbReference type="EMBL" id="ERG90960.1"/>
    </source>
</evidence>
<accession>U1N368</accession>
<dbReference type="Pfam" id="PF07282">
    <property type="entry name" value="Cas12f1-like_TNB"/>
    <property type="match status" value="1"/>
</dbReference>
<keyword evidence="3" id="KW-0238">DNA-binding</keyword>
<feature type="region of interest" description="Disordered" evidence="5">
    <location>
        <begin position="1"/>
        <end position="25"/>
    </location>
</feature>
<dbReference type="Proteomes" id="UP000030649">
    <property type="component" value="Unassembled WGS sequence"/>
</dbReference>
<dbReference type="NCBIfam" id="TIGR01766">
    <property type="entry name" value="IS200/IS605 family accessory protein TnpB-like domain"/>
    <property type="match status" value="1"/>
</dbReference>
<keyword evidence="4" id="KW-0233">DNA recombination</keyword>
<sequence length="320" mass="35856">MTWKRKGIRHDTSNGRVHLSKGANHKEHPHILVEYETRPGVTVENLQQVRVVYDRAKGRWELQLACKHEAETPDAPGNETAGIDLYPGNRLKQDQYGYGYYFPKEIANCDDSGGQQATRLHAEWSDRRTHFFHSLVKHIVERYVEQEVGQINSGKLAGVREDDNDNSKNWGKHGNLELHAWAFDGFSNILEYKAKVEGIEVGEVSERDTSKTYCVCGTEDDSQRVERGLYVCEECDAAFNADVDGAENIHLDINNTESNSESAPDLDGDSSTGWLAQSSVYLYELSRGFQPQAQVVDCKPSYPNQAVGFPPPSDMGGCQS</sequence>
<reference evidence="8 9" key="1">
    <citation type="journal article" date="2013" name="PLoS ONE">
        <title>Assembly-driven community genomics of a hypersaline microbial ecosystem.</title>
        <authorList>
            <person name="Podell S."/>
            <person name="Ugalde J.A."/>
            <person name="Narasingarao P."/>
            <person name="Banfield J.F."/>
            <person name="Heidelberg K.B."/>
            <person name="Allen E.E."/>
        </authorList>
    </citation>
    <scope>NUCLEOTIDE SEQUENCE [LARGE SCALE GENOMIC DNA]</scope>
    <source>
        <strain evidence="9">J07HQW1</strain>
    </source>
</reference>